<dbReference type="Proteomes" id="UP001597326">
    <property type="component" value="Unassembled WGS sequence"/>
</dbReference>
<keyword evidence="2" id="KW-0805">Transcription regulation</keyword>
<sequence>MAILGELEQRIMETLWQQDNPVSVRFVHESLLTERELAYTTVMTVLDRLAKKGLVDRERDGRAWLYTAGTSQARLVSDSLAEVLGQSGRHRGDVLRQFVAGLDEDDRATVREALG</sequence>
<evidence type="ECO:0000256" key="4">
    <source>
        <dbReference type="ARBA" id="ARBA00023163"/>
    </source>
</evidence>
<protein>
    <submittedName>
        <fullName evidence="5">BlaI/MecI/CopY family transcriptional regulator</fullName>
    </submittedName>
</protein>
<dbReference type="SUPFAM" id="SSF46785">
    <property type="entry name" value="Winged helix' DNA-binding domain"/>
    <property type="match status" value="1"/>
</dbReference>
<evidence type="ECO:0000256" key="2">
    <source>
        <dbReference type="ARBA" id="ARBA00023015"/>
    </source>
</evidence>
<comment type="similarity">
    <text evidence="1">Belongs to the BlaI transcriptional regulatory family.</text>
</comment>
<dbReference type="EMBL" id="JBHUFZ010000023">
    <property type="protein sequence ID" value="MFD1890595.1"/>
    <property type="molecule type" value="Genomic_DNA"/>
</dbReference>
<reference evidence="6" key="1">
    <citation type="journal article" date="2019" name="Int. J. Syst. Evol. Microbiol.">
        <title>The Global Catalogue of Microorganisms (GCM) 10K type strain sequencing project: providing services to taxonomists for standard genome sequencing and annotation.</title>
        <authorList>
            <consortium name="The Broad Institute Genomics Platform"/>
            <consortium name="The Broad Institute Genome Sequencing Center for Infectious Disease"/>
            <person name="Wu L."/>
            <person name="Ma J."/>
        </authorList>
    </citation>
    <scope>NUCLEOTIDE SEQUENCE [LARGE SCALE GENOMIC DNA]</scope>
    <source>
        <strain evidence="6">CAIM 431</strain>
    </source>
</reference>
<keyword evidence="6" id="KW-1185">Reference proteome</keyword>
<dbReference type="RefSeq" id="WP_343873794.1">
    <property type="nucleotide sequence ID" value="NZ_BAAAIX010000020.1"/>
</dbReference>
<keyword evidence="3" id="KW-0238">DNA-binding</keyword>
<evidence type="ECO:0000313" key="6">
    <source>
        <dbReference type="Proteomes" id="UP001597326"/>
    </source>
</evidence>
<dbReference type="Gene3D" id="1.10.10.10">
    <property type="entry name" value="Winged helix-like DNA-binding domain superfamily/Winged helix DNA-binding domain"/>
    <property type="match status" value="1"/>
</dbReference>
<evidence type="ECO:0000256" key="3">
    <source>
        <dbReference type="ARBA" id="ARBA00023125"/>
    </source>
</evidence>
<proteinExistence type="inferred from homology"/>
<dbReference type="Pfam" id="PF03965">
    <property type="entry name" value="Penicillinase_R"/>
    <property type="match status" value="1"/>
</dbReference>
<evidence type="ECO:0000256" key="1">
    <source>
        <dbReference type="ARBA" id="ARBA00011046"/>
    </source>
</evidence>
<comment type="caution">
    <text evidence="5">The sequence shown here is derived from an EMBL/GenBank/DDBJ whole genome shotgun (WGS) entry which is preliminary data.</text>
</comment>
<evidence type="ECO:0000313" key="5">
    <source>
        <dbReference type="EMBL" id="MFD1890595.1"/>
    </source>
</evidence>
<name>A0ABW4RY60_9ACTN</name>
<dbReference type="InterPro" id="IPR005650">
    <property type="entry name" value="BlaI_family"/>
</dbReference>
<dbReference type="InterPro" id="IPR036388">
    <property type="entry name" value="WH-like_DNA-bd_sf"/>
</dbReference>
<gene>
    <name evidence="5" type="ORF">ACFSCS_10455</name>
</gene>
<accession>A0ABW4RY60</accession>
<organism evidence="5 6">
    <name type="scientific">Luteococcus peritonei</name>
    <dbReference type="NCBI Taxonomy" id="88874"/>
    <lineage>
        <taxon>Bacteria</taxon>
        <taxon>Bacillati</taxon>
        <taxon>Actinomycetota</taxon>
        <taxon>Actinomycetes</taxon>
        <taxon>Propionibacteriales</taxon>
        <taxon>Propionibacteriaceae</taxon>
        <taxon>Luteococcus</taxon>
    </lineage>
</organism>
<keyword evidence="4" id="KW-0804">Transcription</keyword>
<dbReference type="InterPro" id="IPR036390">
    <property type="entry name" value="WH_DNA-bd_sf"/>
</dbReference>